<dbReference type="EMBL" id="HG684046">
    <property type="protein sequence ID" value="CDJ32306.1"/>
    <property type="molecule type" value="Genomic_DNA"/>
</dbReference>
<gene>
    <name evidence="2" type="ORF">EMH_0043460</name>
</gene>
<evidence type="ECO:0000256" key="1">
    <source>
        <dbReference type="SAM" id="MobiDB-lite"/>
    </source>
</evidence>
<evidence type="ECO:0000313" key="2">
    <source>
        <dbReference type="EMBL" id="CDJ32306.1"/>
    </source>
</evidence>
<dbReference type="AlphaFoldDB" id="U6K620"/>
<sequence>MSSPSEELEKIRGLEAASTPPALKEFEDAAELDSLASIAPGGTAGKSTIMAEAQTTGTADELSGKLGASGEFHKPSLSSRLLDSFVGQHLLSPQSASTSHLSKSYVLPEELNSGYWPTTPVVSALVNEHRSDGRCSTARQAMTASNYCRNGCLNHGTAEQNAATSSSWGVIEEQQHRLESLQQAICYCEERSSMGRALRSREAAVRSRLLNEQLEQQSQLRKARTERNNTLINEAVGFSLRKAIAPHRPAADRLGACLSVLHKHMQRSLSPSEFAIASTTPGIGGTRLSVSPALLQKDCDESQGNSKGIAPLNVTLSTQSSAQQGTSQGREVNITKRDSNAPTSILYEGAADALAARELVQTRATLLLQKQHGTSNNDSLQQLLSLEGEVRGQMALLGAGAHRKVATSTACGEPASAAEDCHANPPIPEETSGLHTHKRLPQSPPQRLIADSQLHCTSSGASQIRCTSRGAETSKGVLRQTNAPVPRSDNTCCELQPAFGEQQWINLARQIAALQEVVLLNQRQHQKVQRKKRPDRQRACSRESMKKADLMRMNTTDSSSVPSDPLDGVTGRLSSPPKAVEECTISGEKSKNDTTASRCIQMKDKAERGRRSAAEERLRRHRQRLQEEIEQNDGKEGGAIRKGGGRRGHNDGPSETTNFTSVPDVQHRDCARPGNAANSQYNNCDSNSICAADTVHKVRSLSGTPLASATPQSREGLNDAKGGGSLTAVPTKTSELTHRPPLVAKVPLLVRPAGTERPPAPTGQLRPYPPSSTPRRLPVSLVAPSAATYETPLKAQLLNEKSEVAGTKEMITETDSKTTTHIQRNTTKEGNSKASHHVASSPLPPPDEVTNILLGIK</sequence>
<feature type="region of interest" description="Disordered" evidence="1">
    <location>
        <begin position="812"/>
        <end position="850"/>
    </location>
</feature>
<dbReference type="Proteomes" id="UP000030744">
    <property type="component" value="Unassembled WGS sequence"/>
</dbReference>
<protein>
    <submittedName>
        <fullName evidence="2">Uncharacterized protein</fullName>
    </submittedName>
</protein>
<feature type="region of interest" description="Disordered" evidence="1">
    <location>
        <begin position="1"/>
        <end position="22"/>
    </location>
</feature>
<keyword evidence="3" id="KW-1185">Reference proteome</keyword>
<organism evidence="2 3">
    <name type="scientific">Eimeria mitis</name>
    <dbReference type="NCBI Taxonomy" id="44415"/>
    <lineage>
        <taxon>Eukaryota</taxon>
        <taxon>Sar</taxon>
        <taxon>Alveolata</taxon>
        <taxon>Apicomplexa</taxon>
        <taxon>Conoidasida</taxon>
        <taxon>Coccidia</taxon>
        <taxon>Eucoccidiorida</taxon>
        <taxon>Eimeriorina</taxon>
        <taxon>Eimeriidae</taxon>
        <taxon>Eimeria</taxon>
    </lineage>
</organism>
<feature type="region of interest" description="Disordered" evidence="1">
    <location>
        <begin position="552"/>
        <end position="684"/>
    </location>
</feature>
<feature type="compositionally biased region" description="Basic and acidic residues" evidence="1">
    <location>
        <begin position="601"/>
        <end position="639"/>
    </location>
</feature>
<feature type="compositionally biased region" description="Polar residues" evidence="1">
    <location>
        <begin position="704"/>
        <end position="715"/>
    </location>
</feature>
<reference evidence="2" key="1">
    <citation type="submission" date="2013-10" db="EMBL/GenBank/DDBJ databases">
        <title>Genomic analysis of the causative agents of coccidiosis in chickens.</title>
        <authorList>
            <person name="Reid A.J."/>
            <person name="Blake D."/>
            <person name="Billington K."/>
            <person name="Browne H."/>
            <person name="Dunn M."/>
            <person name="Hung S."/>
            <person name="Kawahara F."/>
            <person name="Miranda-Saavedra D."/>
            <person name="Mourier T."/>
            <person name="Nagra H."/>
            <person name="Otto T.D."/>
            <person name="Rawlings N."/>
            <person name="Sanchez A."/>
            <person name="Sanders M."/>
            <person name="Subramaniam C."/>
            <person name="Tay Y."/>
            <person name="Dear P."/>
            <person name="Doerig C."/>
            <person name="Gruber A."/>
            <person name="Parkinson J."/>
            <person name="Shirley M."/>
            <person name="Wan K.L."/>
            <person name="Berriman M."/>
            <person name="Tomley F."/>
            <person name="Pain A."/>
        </authorList>
    </citation>
    <scope>NUCLEOTIDE SEQUENCE [LARGE SCALE GENOMIC DNA]</scope>
    <source>
        <strain evidence="2">Houghton</strain>
    </source>
</reference>
<dbReference type="VEuPathDB" id="ToxoDB:EMH_0043460"/>
<feature type="compositionally biased region" description="Polar residues" evidence="1">
    <location>
        <begin position="653"/>
        <end position="663"/>
    </location>
</feature>
<feature type="compositionally biased region" description="Polar residues" evidence="1">
    <location>
        <begin position="553"/>
        <end position="562"/>
    </location>
</feature>
<feature type="region of interest" description="Disordered" evidence="1">
    <location>
        <begin position="753"/>
        <end position="776"/>
    </location>
</feature>
<feature type="compositionally biased region" description="Basic and acidic residues" evidence="1">
    <location>
        <begin position="536"/>
        <end position="546"/>
    </location>
</feature>
<dbReference type="RefSeq" id="XP_013354871.1">
    <property type="nucleotide sequence ID" value="XM_013499417.1"/>
</dbReference>
<proteinExistence type="predicted"/>
<feature type="region of interest" description="Disordered" evidence="1">
    <location>
        <begin position="704"/>
        <end position="732"/>
    </location>
</feature>
<reference evidence="2" key="2">
    <citation type="submission" date="2013-10" db="EMBL/GenBank/DDBJ databases">
        <authorList>
            <person name="Aslett M."/>
        </authorList>
    </citation>
    <scope>NUCLEOTIDE SEQUENCE [LARGE SCALE GENOMIC DNA]</scope>
    <source>
        <strain evidence="2">Houghton</strain>
    </source>
</reference>
<dbReference type="GeneID" id="25379064"/>
<evidence type="ECO:0000313" key="3">
    <source>
        <dbReference type="Proteomes" id="UP000030744"/>
    </source>
</evidence>
<accession>U6K620</accession>
<feature type="region of interest" description="Disordered" evidence="1">
    <location>
        <begin position="527"/>
        <end position="546"/>
    </location>
</feature>
<name>U6K620_9EIME</name>
<dbReference type="OrthoDB" id="346039at2759"/>